<evidence type="ECO:0000259" key="1">
    <source>
        <dbReference type="Pfam" id="PF03435"/>
    </source>
</evidence>
<protein>
    <recommendedName>
        <fullName evidence="1">Saccharopine dehydrogenase NADP binding domain-containing protein</fullName>
    </recommendedName>
</protein>
<dbReference type="Gene3D" id="3.40.50.720">
    <property type="entry name" value="NAD(P)-binding Rossmann-like Domain"/>
    <property type="match status" value="1"/>
</dbReference>
<sequence length="310" mass="33244">MAKLLIYGASGYTGTLISHHLKCLGLDFVLAGRSKPKLANLATTLKLPFCVFDLGDRRLIDNNLHGATVLLNCAGPYMHTAEPLIEACIHNGVHYLDARQAGVMLLPGCGGISAMLECLAARAAEQVNDPVRIDIAIHLAGPTSRGTIISARESVNASFLQRVDGELVEQELSATEQFDFEDGKGHVACLPMSLPNLIILWRSMHVKNIRTFVHTSGGAFSDGEVDALPDGPTAEERDANPYHAVVAVTGKDGTTKREVLHTVNGYAFTFITSAKAAQGVLAGETRGGFETSAGLFGHEFIFEMTERNDV</sequence>
<feature type="domain" description="Saccharopine dehydrogenase NADP binding" evidence="1">
    <location>
        <begin position="5"/>
        <end position="99"/>
    </location>
</feature>
<dbReference type="Proteomes" id="UP000774617">
    <property type="component" value="Unassembled WGS sequence"/>
</dbReference>
<evidence type="ECO:0000313" key="3">
    <source>
        <dbReference type="Proteomes" id="UP000774617"/>
    </source>
</evidence>
<dbReference type="EMBL" id="JAGTJR010000019">
    <property type="protein sequence ID" value="KAH7045185.1"/>
    <property type="molecule type" value="Genomic_DNA"/>
</dbReference>
<keyword evidence="3" id="KW-1185">Reference proteome</keyword>
<reference evidence="2 3" key="1">
    <citation type="journal article" date="2021" name="Nat. Commun.">
        <title>Genetic determinants of endophytism in the Arabidopsis root mycobiome.</title>
        <authorList>
            <person name="Mesny F."/>
            <person name="Miyauchi S."/>
            <person name="Thiergart T."/>
            <person name="Pickel B."/>
            <person name="Atanasova L."/>
            <person name="Karlsson M."/>
            <person name="Huettel B."/>
            <person name="Barry K.W."/>
            <person name="Haridas S."/>
            <person name="Chen C."/>
            <person name="Bauer D."/>
            <person name="Andreopoulos W."/>
            <person name="Pangilinan J."/>
            <person name="LaButti K."/>
            <person name="Riley R."/>
            <person name="Lipzen A."/>
            <person name="Clum A."/>
            <person name="Drula E."/>
            <person name="Henrissat B."/>
            <person name="Kohler A."/>
            <person name="Grigoriev I.V."/>
            <person name="Martin F.M."/>
            <person name="Hacquard S."/>
        </authorList>
    </citation>
    <scope>NUCLEOTIDE SEQUENCE [LARGE SCALE GENOMIC DNA]</scope>
    <source>
        <strain evidence="2 3">MPI-SDFR-AT-0080</strain>
    </source>
</reference>
<dbReference type="SUPFAM" id="SSF51735">
    <property type="entry name" value="NAD(P)-binding Rossmann-fold domains"/>
    <property type="match status" value="1"/>
</dbReference>
<gene>
    <name evidence="2" type="ORF">B0J12DRAFT_711973</name>
</gene>
<name>A0ABQ8G551_9PEZI</name>
<comment type="caution">
    <text evidence="2">The sequence shown here is derived from an EMBL/GenBank/DDBJ whole genome shotgun (WGS) entry which is preliminary data.</text>
</comment>
<organism evidence="2 3">
    <name type="scientific">Macrophomina phaseolina</name>
    <dbReference type="NCBI Taxonomy" id="35725"/>
    <lineage>
        <taxon>Eukaryota</taxon>
        <taxon>Fungi</taxon>
        <taxon>Dikarya</taxon>
        <taxon>Ascomycota</taxon>
        <taxon>Pezizomycotina</taxon>
        <taxon>Dothideomycetes</taxon>
        <taxon>Dothideomycetes incertae sedis</taxon>
        <taxon>Botryosphaeriales</taxon>
        <taxon>Botryosphaeriaceae</taxon>
        <taxon>Macrophomina</taxon>
    </lineage>
</organism>
<dbReference type="PANTHER" id="PTHR43781:SF1">
    <property type="entry name" value="SACCHAROPINE DEHYDROGENASE"/>
    <property type="match status" value="1"/>
</dbReference>
<proteinExistence type="predicted"/>
<dbReference type="InterPro" id="IPR036291">
    <property type="entry name" value="NAD(P)-bd_dom_sf"/>
</dbReference>
<dbReference type="Pfam" id="PF03435">
    <property type="entry name" value="Sacchrp_dh_NADP"/>
    <property type="match status" value="1"/>
</dbReference>
<dbReference type="PANTHER" id="PTHR43781">
    <property type="entry name" value="SACCHAROPINE DEHYDROGENASE"/>
    <property type="match status" value="1"/>
</dbReference>
<dbReference type="InterPro" id="IPR005097">
    <property type="entry name" value="Sacchrp_dh_NADP-bd"/>
</dbReference>
<accession>A0ABQ8G551</accession>
<evidence type="ECO:0000313" key="2">
    <source>
        <dbReference type="EMBL" id="KAH7045185.1"/>
    </source>
</evidence>